<protein>
    <submittedName>
        <fullName evidence="4">Putative Athila retroelement ORF1 protein</fullName>
    </submittedName>
</protein>
<dbReference type="PANTHER" id="PTHR33067:SF31">
    <property type="entry name" value="RNA-DIRECTED DNA POLYMERASE"/>
    <property type="match status" value="1"/>
</dbReference>
<evidence type="ECO:0000259" key="3">
    <source>
        <dbReference type="Pfam" id="PF03078"/>
    </source>
</evidence>
<reference key="1">
    <citation type="journal article" date="1999" name="Nature">
        <title>Sequence and analysis of chromosome 2 of the plant Arabidopsis thaliana.</title>
        <authorList>
            <person name="Lin X."/>
            <person name="Kaul S."/>
            <person name="Rounsley S."/>
            <person name="Shea T.P."/>
            <person name="Benito M.I."/>
            <person name="Town C.D."/>
            <person name="Fujii C.Y."/>
            <person name="Mason T."/>
            <person name="Bowman C.L."/>
            <person name="Barnstead M."/>
            <person name="Feldblyum T.V."/>
            <person name="Buell C.R."/>
            <person name="Ketchum K.A."/>
            <person name="Lee J."/>
            <person name="Ronning C.M."/>
            <person name="Koo H.L."/>
            <person name="Moffat K.S."/>
            <person name="Cronin L.A."/>
            <person name="Shen M."/>
            <person name="Pai G."/>
            <person name="Van Aken S."/>
            <person name="Umayam L."/>
            <person name="Tallon L.J."/>
            <person name="Gill J.E."/>
            <person name="Adams M.D."/>
            <person name="Carrera A.J."/>
            <person name="Creasy T.H."/>
            <person name="Goodman H.M."/>
            <person name="Somerville C.R."/>
            <person name="Copenhaver G.P."/>
            <person name="Preuss D."/>
            <person name="Nierman W.C."/>
            <person name="White O."/>
            <person name="Eisen J.A."/>
            <person name="Salzberg S.L."/>
            <person name="Fraser C.M."/>
            <person name="Venter J.C."/>
        </authorList>
    </citation>
    <scope>NUCLEOTIDE SEQUENCE [LARGE SCALE GENOMIC DNA]</scope>
    <source>
        <strain>cv. Columbia</strain>
    </source>
</reference>
<feature type="coiled-coil region" evidence="1">
    <location>
        <begin position="577"/>
        <end position="611"/>
    </location>
</feature>
<proteinExistence type="predicted"/>
<name>Q9SKS0_ARATH</name>
<organism evidence="4">
    <name type="scientific">Arabidopsis thaliana</name>
    <name type="common">Mouse-ear cress</name>
    <dbReference type="NCBI Taxonomy" id="3702"/>
    <lineage>
        <taxon>Eukaryota</taxon>
        <taxon>Viridiplantae</taxon>
        <taxon>Streptophyta</taxon>
        <taxon>Embryophyta</taxon>
        <taxon>Tracheophyta</taxon>
        <taxon>Spermatophyta</taxon>
        <taxon>Magnoliopsida</taxon>
        <taxon>eudicotyledons</taxon>
        <taxon>Gunneridae</taxon>
        <taxon>Pentapetalae</taxon>
        <taxon>rosids</taxon>
        <taxon>malvids</taxon>
        <taxon>Brassicales</taxon>
        <taxon>Brassicaceae</taxon>
        <taxon>Camelineae</taxon>
        <taxon>Arabidopsis</taxon>
    </lineage>
</organism>
<feature type="domain" description="Arabidopsis retrotransposon Orf1 C-terminal" evidence="3">
    <location>
        <begin position="932"/>
        <end position="1179"/>
    </location>
</feature>
<dbReference type="InterPro" id="IPR021109">
    <property type="entry name" value="Peptidase_aspartic_dom_sf"/>
</dbReference>
<dbReference type="EMBL" id="AC006250">
    <property type="protein sequence ID" value="AAD15358.1"/>
    <property type="molecule type" value="Genomic_DNA"/>
</dbReference>
<feature type="region of interest" description="Disordered" evidence="2">
    <location>
        <begin position="722"/>
        <end position="766"/>
    </location>
</feature>
<dbReference type="Pfam" id="PF03078">
    <property type="entry name" value="ATHILA"/>
    <property type="match status" value="2"/>
</dbReference>
<feature type="domain" description="Arabidopsis retrotransposon Orf1 C-terminal" evidence="3">
    <location>
        <begin position="805"/>
        <end position="931"/>
    </location>
</feature>
<feature type="region of interest" description="Disordered" evidence="2">
    <location>
        <begin position="1088"/>
        <end position="1113"/>
    </location>
</feature>
<feature type="compositionally biased region" description="Acidic residues" evidence="2">
    <location>
        <begin position="1102"/>
        <end position="1113"/>
    </location>
</feature>
<evidence type="ECO:0000313" key="4">
    <source>
        <dbReference type="EMBL" id="AAD15358.1"/>
    </source>
</evidence>
<feature type="compositionally biased region" description="Basic and acidic residues" evidence="2">
    <location>
        <begin position="780"/>
        <end position="795"/>
    </location>
</feature>
<dbReference type="Gene3D" id="2.40.70.10">
    <property type="entry name" value="Acid Proteases"/>
    <property type="match status" value="1"/>
</dbReference>
<dbReference type="CDD" id="cd00303">
    <property type="entry name" value="retropepsin_like"/>
    <property type="match status" value="1"/>
</dbReference>
<sequence length="1303" mass="148844">MQTRSQGNQNLLFNDNIDRIARQLRTQTETDTMDAVVDEQVQPNNIVARDAPRNQNQRNGIVPPPVQNNNFEIQSGLIAMVQSNKFHGLPMEDPLDYLDEFDRLCSLTKINGVRLRDYGMIFPVSHRQIMRLSKKHGSALKVIRRTVLIMVSPKLHFSALSTEIRMLLDTTSNGNFLNKHVEEGWELVENLAQSDGNYNEDYERSIRTSSDSDEKHCREMKKHVHFLGDDETFQVQDGETLQSEKVNYVQNHGGYNKGKSIQTPKEFTTAHAITICHDRELPTRHVSNAIIVDSDVQEGEACTQIEISVVGLDHSAESCFQIHSNLDEKAAIIDRMVKRFKPAPLPSRALPWKFRKAWIERYNSLAEKQLDEMEAVMLLIKVLNLIPDPHKDVRNSILERIKMYQDSEDECDANPSRVTVKRSVQEKLEDPGSFTLPCSIGQLVFSNCLCDLGASVSLMPLSVARKLEFTQYRPCDLSLILADRSSRKPFGLLKHLPLMINGVEVPTDFVVLGMEVEPKDPLILGRPFLASVGAMIDVKDGRISLNLGKTTVEENIRAQPQPSNSITRQSTTFTPDLRELKKKSDEQEETIEKLAQTVEELKTKLHQMREKAQPKCGIETIPRKKFTSRWSEEIDYTLEEKEAYFEKRRIEYSVTHLSREDAEYDDEIKEDYADPLSPIFFLMSDKKIPSLLLNHSTESLASTSQQLDRSFAAAYKPPLFSSEDYSTSSDRPETLDHNPPRNESPKPQFHTTGSIMSNYSGESSMDADYNVDEAESWSTRPEKEQHAYESFRVDTQRSVARPNERRAEIARGKRAMTSRYELIDEDIDVEYEPVSWHRETKLLNRHDEVTVEEYIRLFELNDFWRTRYPCYQTLAQLGLLEDVQHLFEKCHLETLMSYQYVAYKKETIEFLSTLQVEMYQGLTADELESEGESTSTVSNTDMEMIDSALKGILRRTNGKKVLKGDLNDAPPVMLLLIHLCGYRKWAHTNEKKRARGALCVGGVVTPILIACGVPLTSLGFDPRMMDLDHLRRCEFLEHDMVDDFYHYKFEHSLTRTANILLPCTEATTILHGENIDFKPERDCLYFESAPPTDDNVPTTEPTGDEIAEKDEDREEEYDTSMYHFSEHVPPAWESKSLSEAQRNNSKLQKWCKKQDSLLIKGFKAIKFLTDKLSCSSSTTAIPQGQPPQDMPLRRYDAPKPSQVTTGLSLVTNLEAYATTMLAAEEEERSSIIRAVLATTKEQRSSTPMAELRHNKEILQWPGSNYWQLLTTNSAPFSTDVSTSLHHCIIQSPVSILFLRCVLS</sequence>
<keyword evidence="1" id="KW-0175">Coiled coil</keyword>
<dbReference type="PANTHER" id="PTHR33067">
    <property type="entry name" value="RNA-DIRECTED DNA POLYMERASE-RELATED"/>
    <property type="match status" value="1"/>
</dbReference>
<dbReference type="PIR" id="B84493">
    <property type="entry name" value="B84493"/>
</dbReference>
<feature type="compositionally biased region" description="Basic and acidic residues" evidence="2">
    <location>
        <begin position="730"/>
        <end position="744"/>
    </location>
</feature>
<accession>Q9SKS0</accession>
<gene>
    <name evidence="4" type="ordered locus">At2g10660</name>
</gene>
<feature type="region of interest" description="Disordered" evidence="2">
    <location>
        <begin position="779"/>
        <end position="804"/>
    </location>
</feature>
<evidence type="ECO:0000256" key="1">
    <source>
        <dbReference type="SAM" id="Coils"/>
    </source>
</evidence>
<evidence type="ECO:0000256" key="2">
    <source>
        <dbReference type="SAM" id="MobiDB-lite"/>
    </source>
</evidence>
<dbReference type="InterPro" id="IPR004312">
    <property type="entry name" value="ATHILA_Orf1_C"/>
</dbReference>
<reference evidence="4" key="2">
    <citation type="submission" date="2000-03" db="EMBL/GenBank/DDBJ databases">
        <authorList>
            <person name="Lin X."/>
            <person name="Kaul S."/>
            <person name="Shea T.P."/>
            <person name="Fujii C.Y."/>
            <person name="Shen M."/>
            <person name="VanAken S.E."/>
            <person name="Barnstead M.E."/>
            <person name="Mason T.M."/>
            <person name="Bowman C.L."/>
            <person name="Ronning C.M."/>
            <person name="Benito M.-I."/>
            <person name="Carrera A.J."/>
            <person name="Creasy T.H."/>
            <person name="Buell C.R."/>
            <person name="Town C.D."/>
            <person name="Nierman W.C."/>
            <person name="Fraser C.M."/>
            <person name="Venter J.C."/>
        </authorList>
    </citation>
    <scope>NUCLEOTIDE SEQUENCE</scope>
</reference>
<reference evidence="4" key="3">
    <citation type="submission" date="2002-02" db="EMBL/GenBank/DDBJ databases">
        <authorList>
            <person name="Town C.D."/>
            <person name="Kaul S."/>
        </authorList>
    </citation>
    <scope>NUCLEOTIDE SEQUENCE</scope>
</reference>
<feature type="compositionally biased region" description="Polar residues" evidence="2">
    <location>
        <begin position="749"/>
        <end position="763"/>
    </location>
</feature>